<comment type="caution">
    <text evidence="1">The sequence shown here is derived from an EMBL/GenBank/DDBJ whole genome shotgun (WGS) entry which is preliminary data.</text>
</comment>
<evidence type="ECO:0000313" key="2">
    <source>
        <dbReference type="Proteomes" id="UP000828251"/>
    </source>
</evidence>
<dbReference type="AlphaFoldDB" id="A0A9D3U8R9"/>
<name>A0A9D3U8R9_9ROSI</name>
<dbReference type="Proteomes" id="UP000828251">
    <property type="component" value="Unassembled WGS sequence"/>
</dbReference>
<keyword evidence="2" id="KW-1185">Reference proteome</keyword>
<organism evidence="1 2">
    <name type="scientific">Gossypium stocksii</name>
    <dbReference type="NCBI Taxonomy" id="47602"/>
    <lineage>
        <taxon>Eukaryota</taxon>
        <taxon>Viridiplantae</taxon>
        <taxon>Streptophyta</taxon>
        <taxon>Embryophyta</taxon>
        <taxon>Tracheophyta</taxon>
        <taxon>Spermatophyta</taxon>
        <taxon>Magnoliopsida</taxon>
        <taxon>eudicotyledons</taxon>
        <taxon>Gunneridae</taxon>
        <taxon>Pentapetalae</taxon>
        <taxon>rosids</taxon>
        <taxon>malvids</taxon>
        <taxon>Malvales</taxon>
        <taxon>Malvaceae</taxon>
        <taxon>Malvoideae</taxon>
        <taxon>Gossypium</taxon>
    </lineage>
</organism>
<gene>
    <name evidence="1" type="ORF">J1N35_044108</name>
</gene>
<proteinExistence type="predicted"/>
<reference evidence="1 2" key="1">
    <citation type="journal article" date="2021" name="Plant Biotechnol. J.">
        <title>Multi-omics assisted identification of the key and species-specific regulatory components of drought-tolerant mechanisms in Gossypium stocksii.</title>
        <authorList>
            <person name="Yu D."/>
            <person name="Ke L."/>
            <person name="Zhang D."/>
            <person name="Wu Y."/>
            <person name="Sun Y."/>
            <person name="Mei J."/>
            <person name="Sun J."/>
            <person name="Sun Y."/>
        </authorList>
    </citation>
    <scope>NUCLEOTIDE SEQUENCE [LARGE SCALE GENOMIC DNA]</scope>
    <source>
        <strain evidence="2">cv. E1</strain>
        <tissue evidence="1">Leaf</tissue>
    </source>
</reference>
<accession>A0A9D3U8R9</accession>
<evidence type="ECO:0000313" key="1">
    <source>
        <dbReference type="EMBL" id="KAH1031934.1"/>
    </source>
</evidence>
<dbReference type="EMBL" id="JAIQCV010000013">
    <property type="protein sequence ID" value="KAH1031934.1"/>
    <property type="molecule type" value="Genomic_DNA"/>
</dbReference>
<sequence length="97" mass="11260">MDVFLICFNDNHIFTTQLTMHYCTTDHRHTWSVFCFRKYIFWGINIYRILQPHVDVDADPHVKTDAGVYTTTNEDTNADARAIVDADVDTQVDAHIP</sequence>
<protein>
    <submittedName>
        <fullName evidence="1">Uncharacterized protein</fullName>
    </submittedName>
</protein>